<dbReference type="EMBL" id="AYSL01001880">
    <property type="protein sequence ID" value="KTF05292.1"/>
    <property type="molecule type" value="Genomic_DNA"/>
</dbReference>
<organism evidence="2">
    <name type="scientific">marine sediment metagenome</name>
    <dbReference type="NCBI Taxonomy" id="412755"/>
    <lineage>
        <taxon>unclassified sequences</taxon>
        <taxon>metagenomes</taxon>
        <taxon>ecological metagenomes</taxon>
    </lineage>
</organism>
<feature type="compositionally biased region" description="Polar residues" evidence="1">
    <location>
        <begin position="24"/>
        <end position="34"/>
    </location>
</feature>
<protein>
    <submittedName>
        <fullName evidence="2">Uncharacterized protein</fullName>
    </submittedName>
</protein>
<feature type="region of interest" description="Disordered" evidence="1">
    <location>
        <begin position="1"/>
        <end position="34"/>
    </location>
</feature>
<sequence>MPPRPSTALARFIRRPGSGALATSWASKARPTSR</sequence>
<reference evidence="2" key="1">
    <citation type="submission" date="2013-11" db="EMBL/GenBank/DDBJ databases">
        <title>Microbial diversity, functional groups and degradation webs in Northern and Southern Mediterranean and Red Sea marine crude oil polluted sites.</title>
        <authorList>
            <person name="Daffonchio D."/>
            <person name="Mapelli F."/>
            <person name="Ferrer M."/>
            <person name="Richter M."/>
            <person name="Cherif A."/>
            <person name="Malkawi H.I."/>
            <person name="Yakimov M.M."/>
            <person name="Abdel-Fattah Y.R."/>
            <person name="Blaghen M."/>
            <person name="Golyshin P.N."/>
            <person name="Kalogerakis N."/>
            <person name="Boon N."/>
            <person name="Magagnini M."/>
            <person name="Fava F."/>
        </authorList>
    </citation>
    <scope>NUCLEOTIDE SEQUENCE</scope>
</reference>
<evidence type="ECO:0000313" key="2">
    <source>
        <dbReference type="EMBL" id="KTF05292.1"/>
    </source>
</evidence>
<gene>
    <name evidence="2" type="ORF">MGSAQ_003213</name>
</gene>
<comment type="caution">
    <text evidence="2">The sequence shown here is derived from an EMBL/GenBank/DDBJ whole genome shotgun (WGS) entry which is preliminary data.</text>
</comment>
<name>A0A1B6NQK8_9ZZZZ</name>
<proteinExistence type="predicted"/>
<accession>A0A1B6NQK8</accession>
<dbReference type="AlphaFoldDB" id="A0A1B6NQK8"/>
<evidence type="ECO:0000256" key="1">
    <source>
        <dbReference type="SAM" id="MobiDB-lite"/>
    </source>
</evidence>